<proteinExistence type="predicted"/>
<dbReference type="PANTHER" id="PTHR12526:SF510">
    <property type="entry name" value="D-INOSITOL 3-PHOSPHATE GLYCOSYLTRANSFERASE"/>
    <property type="match status" value="1"/>
</dbReference>
<reference evidence="4 5" key="1">
    <citation type="submission" date="2014-04" db="EMBL/GenBank/DDBJ databases">
        <title>The Genome Sequence of Thermoanaerobaculum aquaticum MP-01, The First Cultivated Group 23 Acidobacterium.</title>
        <authorList>
            <person name="Stamps B.W."/>
            <person name="Losey N.A."/>
            <person name="Lawson P.A."/>
            <person name="Stevenson B.S."/>
        </authorList>
    </citation>
    <scope>NUCLEOTIDE SEQUENCE [LARGE SCALE GENOMIC DNA]</scope>
    <source>
        <strain evidence="4 5">MP-01</strain>
    </source>
</reference>
<dbReference type="STRING" id="1312852.EG19_04180"/>
<dbReference type="EMBL" id="JMFG01000002">
    <property type="protein sequence ID" value="KDA55002.1"/>
    <property type="molecule type" value="Genomic_DNA"/>
</dbReference>
<dbReference type="InterPro" id="IPR028098">
    <property type="entry name" value="Glyco_trans_4-like_N"/>
</dbReference>
<dbReference type="AlphaFoldDB" id="A0A062XQX6"/>
<protein>
    <recommendedName>
        <fullName evidence="3">Glycosyltransferase subfamily 4-like N-terminal domain-containing protein</fullName>
    </recommendedName>
</protein>
<name>A0A062XQX6_9BACT</name>
<keyword evidence="1" id="KW-0328">Glycosyltransferase</keyword>
<evidence type="ECO:0000256" key="1">
    <source>
        <dbReference type="ARBA" id="ARBA00022676"/>
    </source>
</evidence>
<organism evidence="4 5">
    <name type="scientific">Thermoanaerobaculum aquaticum</name>
    <dbReference type="NCBI Taxonomy" id="1312852"/>
    <lineage>
        <taxon>Bacteria</taxon>
        <taxon>Pseudomonadati</taxon>
        <taxon>Acidobacteriota</taxon>
        <taxon>Thermoanaerobaculia</taxon>
        <taxon>Thermoanaerobaculales</taxon>
        <taxon>Thermoanaerobaculaceae</taxon>
        <taxon>Thermoanaerobaculum</taxon>
    </lineage>
</organism>
<dbReference type="CDD" id="cd03801">
    <property type="entry name" value="GT4_PimA-like"/>
    <property type="match status" value="1"/>
</dbReference>
<sequence length="372" mass="40528">MSLRIAQVLEKTSLATGSVRQMLEAARELSRRGHQVVVVTRPDPRLAAELTNTAVHYHPLPLRHELDWLSARAFAHLAQEMHLQVVHVHKGIAHAVALAATFMGARYALFVNRGVSFPVGFFSRWKYRSPRVTKVVAVCDAIRQVVLSSTGLPAHKVVTVYAGVDTDRFDPQRVDPFRFRQELGLSPEVPLVGHVGIRDWKGWRELLAAFVEVRRKVPTAELVLVGCSSETQKEAVLQYARSLGLTRGVHATLARTDMPEVLAACQVVVDPSWAGTGITGTIREAMALEKAVVATAVGGNGELVKDGECGLLIPPRDVASLAAAIVRLLADRELALRLGQAARSRVVAGFSTTVRGQRLESLYTEAVTQLGL</sequence>
<gene>
    <name evidence="4" type="ORF">EG19_04180</name>
</gene>
<accession>A0A062XQX6</accession>
<dbReference type="Pfam" id="PF13439">
    <property type="entry name" value="Glyco_transf_4"/>
    <property type="match status" value="1"/>
</dbReference>
<dbReference type="GO" id="GO:0016757">
    <property type="term" value="F:glycosyltransferase activity"/>
    <property type="evidence" value="ECO:0007669"/>
    <property type="project" value="UniProtKB-KW"/>
</dbReference>
<keyword evidence="2" id="KW-0808">Transferase</keyword>
<evidence type="ECO:0000259" key="3">
    <source>
        <dbReference type="Pfam" id="PF13439"/>
    </source>
</evidence>
<keyword evidence="5" id="KW-1185">Reference proteome</keyword>
<dbReference type="Gene3D" id="3.40.50.2000">
    <property type="entry name" value="Glycogen Phosphorylase B"/>
    <property type="match status" value="2"/>
</dbReference>
<evidence type="ECO:0000256" key="2">
    <source>
        <dbReference type="ARBA" id="ARBA00022679"/>
    </source>
</evidence>
<dbReference type="SUPFAM" id="SSF53756">
    <property type="entry name" value="UDP-Glycosyltransferase/glycogen phosphorylase"/>
    <property type="match status" value="1"/>
</dbReference>
<dbReference type="PANTHER" id="PTHR12526">
    <property type="entry name" value="GLYCOSYLTRANSFERASE"/>
    <property type="match status" value="1"/>
</dbReference>
<dbReference type="Proteomes" id="UP000027284">
    <property type="component" value="Unassembled WGS sequence"/>
</dbReference>
<feature type="domain" description="Glycosyltransferase subfamily 4-like N-terminal" evidence="3">
    <location>
        <begin position="17"/>
        <end position="168"/>
    </location>
</feature>
<dbReference type="Pfam" id="PF13692">
    <property type="entry name" value="Glyco_trans_1_4"/>
    <property type="match status" value="1"/>
</dbReference>
<evidence type="ECO:0000313" key="4">
    <source>
        <dbReference type="EMBL" id="KDA55002.1"/>
    </source>
</evidence>
<comment type="caution">
    <text evidence="4">The sequence shown here is derived from an EMBL/GenBank/DDBJ whole genome shotgun (WGS) entry which is preliminary data.</text>
</comment>
<evidence type="ECO:0000313" key="5">
    <source>
        <dbReference type="Proteomes" id="UP000027284"/>
    </source>
</evidence>